<dbReference type="InterPro" id="IPR011051">
    <property type="entry name" value="RmlC_Cupin_sf"/>
</dbReference>
<dbReference type="InterPro" id="IPR020449">
    <property type="entry name" value="Tscrpt_reg_AraC-type_HTH"/>
</dbReference>
<dbReference type="PRINTS" id="PR00032">
    <property type="entry name" value="HTHARAC"/>
</dbReference>
<evidence type="ECO:0000256" key="2">
    <source>
        <dbReference type="ARBA" id="ARBA00023125"/>
    </source>
</evidence>
<dbReference type="PROSITE" id="PS00041">
    <property type="entry name" value="HTH_ARAC_FAMILY_1"/>
    <property type="match status" value="1"/>
</dbReference>
<keyword evidence="2" id="KW-0238">DNA-binding</keyword>
<dbReference type="InterPro" id="IPR003313">
    <property type="entry name" value="AraC-bd"/>
</dbReference>
<name>A0ABV5VYQ9_9BACL</name>
<feature type="domain" description="HTH araC/xylS-type" evidence="5">
    <location>
        <begin position="194"/>
        <end position="292"/>
    </location>
</feature>
<dbReference type="Proteomes" id="UP001589619">
    <property type="component" value="Unassembled WGS sequence"/>
</dbReference>
<dbReference type="PANTHER" id="PTHR46796">
    <property type="entry name" value="HTH-TYPE TRANSCRIPTIONAL ACTIVATOR RHAS-RELATED"/>
    <property type="match status" value="1"/>
</dbReference>
<dbReference type="SMART" id="SM00342">
    <property type="entry name" value="HTH_ARAC"/>
    <property type="match status" value="1"/>
</dbReference>
<feature type="region of interest" description="Disordered" evidence="4">
    <location>
        <begin position="291"/>
        <end position="332"/>
    </location>
</feature>
<keyword evidence="7" id="KW-1185">Reference proteome</keyword>
<proteinExistence type="predicted"/>
<dbReference type="InterPro" id="IPR009057">
    <property type="entry name" value="Homeodomain-like_sf"/>
</dbReference>
<dbReference type="InterPro" id="IPR014710">
    <property type="entry name" value="RmlC-like_jellyroll"/>
</dbReference>
<dbReference type="InterPro" id="IPR018062">
    <property type="entry name" value="HTH_AraC-typ_CS"/>
</dbReference>
<evidence type="ECO:0000259" key="5">
    <source>
        <dbReference type="PROSITE" id="PS01124"/>
    </source>
</evidence>
<dbReference type="Pfam" id="PF02311">
    <property type="entry name" value="AraC_binding"/>
    <property type="match status" value="1"/>
</dbReference>
<dbReference type="SUPFAM" id="SSF51182">
    <property type="entry name" value="RmlC-like cupins"/>
    <property type="match status" value="1"/>
</dbReference>
<dbReference type="SUPFAM" id="SSF46689">
    <property type="entry name" value="Homeodomain-like"/>
    <property type="match status" value="2"/>
</dbReference>
<keyword evidence="3" id="KW-0804">Transcription</keyword>
<dbReference type="InterPro" id="IPR050204">
    <property type="entry name" value="AraC_XylS_family_regulators"/>
</dbReference>
<gene>
    <name evidence="6" type="ORF">ACFFNY_17930</name>
</gene>
<evidence type="ECO:0000256" key="1">
    <source>
        <dbReference type="ARBA" id="ARBA00023015"/>
    </source>
</evidence>
<protein>
    <submittedName>
        <fullName evidence="6">AraC family transcriptional regulator</fullName>
    </submittedName>
</protein>
<dbReference type="Pfam" id="PF12833">
    <property type="entry name" value="HTH_18"/>
    <property type="match status" value="1"/>
</dbReference>
<organism evidence="6 7">
    <name type="scientific">Paenibacillus hodogayensis</name>
    <dbReference type="NCBI Taxonomy" id="279208"/>
    <lineage>
        <taxon>Bacteria</taxon>
        <taxon>Bacillati</taxon>
        <taxon>Bacillota</taxon>
        <taxon>Bacilli</taxon>
        <taxon>Bacillales</taxon>
        <taxon>Paenibacillaceae</taxon>
        <taxon>Paenibacillus</taxon>
    </lineage>
</organism>
<reference evidence="6 7" key="1">
    <citation type="submission" date="2024-09" db="EMBL/GenBank/DDBJ databases">
        <authorList>
            <person name="Sun Q."/>
            <person name="Mori K."/>
        </authorList>
    </citation>
    <scope>NUCLEOTIDE SEQUENCE [LARGE SCALE GENOMIC DNA]</scope>
    <source>
        <strain evidence="6 7">JCM 12520</strain>
    </source>
</reference>
<feature type="compositionally biased region" description="Basic and acidic residues" evidence="4">
    <location>
        <begin position="304"/>
        <end position="319"/>
    </location>
</feature>
<dbReference type="Gene3D" id="2.60.120.10">
    <property type="entry name" value="Jelly Rolls"/>
    <property type="match status" value="1"/>
</dbReference>
<evidence type="ECO:0000256" key="3">
    <source>
        <dbReference type="ARBA" id="ARBA00023163"/>
    </source>
</evidence>
<dbReference type="Gene3D" id="1.10.10.60">
    <property type="entry name" value="Homeodomain-like"/>
    <property type="match status" value="2"/>
</dbReference>
<evidence type="ECO:0000313" key="7">
    <source>
        <dbReference type="Proteomes" id="UP001589619"/>
    </source>
</evidence>
<dbReference type="RefSeq" id="WP_344901378.1">
    <property type="nucleotide sequence ID" value="NZ_BAAAYO010000001.1"/>
</dbReference>
<accession>A0ABV5VYQ9</accession>
<comment type="caution">
    <text evidence="6">The sequence shown here is derived from an EMBL/GenBank/DDBJ whole genome shotgun (WGS) entry which is preliminary data.</text>
</comment>
<evidence type="ECO:0000256" key="4">
    <source>
        <dbReference type="SAM" id="MobiDB-lite"/>
    </source>
</evidence>
<keyword evidence="1" id="KW-0805">Transcription regulation</keyword>
<dbReference type="PROSITE" id="PS01124">
    <property type="entry name" value="HTH_ARAC_FAMILY_2"/>
    <property type="match status" value="1"/>
</dbReference>
<sequence>MDIDYPGIRLRSYITVDQLYAFHYLEFTKDYKFPGEKHDFWELFYVDMGEVTVHVEETPYRLKQGDVMLYKPNAYHRLSANRVTASNLFGIAFACGSPALDGLANRHFRLNESERGLLAQIVKEGYRAFAPPFHDPAVHTIERRSDAPEGCEQLLQSYLEILLIRLIRRSRSGQEPGEKPPFVSKERRDRDLVRSVTAFLRDRLDQDVSLDAVCESFNVGKTHITRLFKRRTGYPLMEYFKRLKIEQAKALVREERHNFTEIARLMGYGSIHHFSKAFKKYGGMTPSEYAKSIPARSAEPAGEDGERQERPEERAERIDPLVFAPSDVFGQR</sequence>
<dbReference type="InterPro" id="IPR018060">
    <property type="entry name" value="HTH_AraC"/>
</dbReference>
<dbReference type="EMBL" id="JBHMAG010000012">
    <property type="protein sequence ID" value="MFB9753449.1"/>
    <property type="molecule type" value="Genomic_DNA"/>
</dbReference>
<evidence type="ECO:0000313" key="6">
    <source>
        <dbReference type="EMBL" id="MFB9753449.1"/>
    </source>
</evidence>